<accession>A0A9D2LYF7</accession>
<dbReference type="InterPro" id="IPR056091">
    <property type="entry name" value="DUF7674"/>
</dbReference>
<reference evidence="3" key="1">
    <citation type="journal article" date="2021" name="PeerJ">
        <title>Extensive microbial diversity within the chicken gut microbiome revealed by metagenomics and culture.</title>
        <authorList>
            <person name="Gilroy R."/>
            <person name="Ravi A."/>
            <person name="Getino M."/>
            <person name="Pursley I."/>
            <person name="Horton D.L."/>
            <person name="Alikhan N.F."/>
            <person name="Baker D."/>
            <person name="Gharbi K."/>
            <person name="Hall N."/>
            <person name="Watson M."/>
            <person name="Adriaenssens E.M."/>
            <person name="Foster-Nyarko E."/>
            <person name="Jarju S."/>
            <person name="Secka A."/>
            <person name="Antonio M."/>
            <person name="Oren A."/>
            <person name="Chaudhuri R.R."/>
            <person name="La Ragione R."/>
            <person name="Hildebrand F."/>
            <person name="Pallen M.J."/>
        </authorList>
    </citation>
    <scope>NUCLEOTIDE SEQUENCE</scope>
    <source>
        <strain evidence="3">ChiBcolR8-3208</strain>
    </source>
</reference>
<dbReference type="AlphaFoldDB" id="A0A9D2LYF7"/>
<sequence>MKAFELIETGLQEELAKQGFSQAQPLEDEAGKLVMFSAADVAYGLLYDVKHQRFELRSTTLKEDGQPGAWRSLSLWLFDEKEGTKADAESILNDFLEVVRGPKRVAVVQQKRRGKEGERSVDPLFFVNRLVNIFPELRDELNEEKIVYGQVRYVTFIKAHVVPRCEDLAQKYPDSDPVKKLCSLFDDMYKNGDLDTRSIVTISLLNSLSDSAFQVFTQRVGEELQKDLKFTRKLKGKKIKPEKKKKKKKVVAKPLSNDH</sequence>
<feature type="domain" description="DUF7674" evidence="2">
    <location>
        <begin position="128"/>
        <end position="226"/>
    </location>
</feature>
<evidence type="ECO:0000313" key="3">
    <source>
        <dbReference type="EMBL" id="HJB37319.1"/>
    </source>
</evidence>
<comment type="caution">
    <text evidence="3">The sequence shown here is derived from an EMBL/GenBank/DDBJ whole genome shotgun (WGS) entry which is preliminary data.</text>
</comment>
<evidence type="ECO:0000313" key="4">
    <source>
        <dbReference type="Proteomes" id="UP000824214"/>
    </source>
</evidence>
<feature type="compositionally biased region" description="Basic residues" evidence="1">
    <location>
        <begin position="237"/>
        <end position="251"/>
    </location>
</feature>
<reference evidence="3" key="2">
    <citation type="submission" date="2021-04" db="EMBL/GenBank/DDBJ databases">
        <authorList>
            <person name="Gilroy R."/>
        </authorList>
    </citation>
    <scope>NUCLEOTIDE SEQUENCE</scope>
    <source>
        <strain evidence="3">ChiBcolR8-3208</strain>
    </source>
</reference>
<dbReference type="Proteomes" id="UP000824214">
    <property type="component" value="Unassembled WGS sequence"/>
</dbReference>
<protein>
    <recommendedName>
        <fullName evidence="2">DUF7674 domain-containing protein</fullName>
    </recommendedName>
</protein>
<feature type="region of interest" description="Disordered" evidence="1">
    <location>
        <begin position="237"/>
        <end position="259"/>
    </location>
</feature>
<proteinExistence type="predicted"/>
<dbReference type="Pfam" id="PF24722">
    <property type="entry name" value="DUF7674"/>
    <property type="match status" value="1"/>
</dbReference>
<evidence type="ECO:0000259" key="2">
    <source>
        <dbReference type="Pfam" id="PF24722"/>
    </source>
</evidence>
<organism evidence="3 4">
    <name type="scientific">Candidatus Acutalibacter ornithocaccae</name>
    <dbReference type="NCBI Taxonomy" id="2838416"/>
    <lineage>
        <taxon>Bacteria</taxon>
        <taxon>Bacillati</taxon>
        <taxon>Bacillota</taxon>
        <taxon>Clostridia</taxon>
        <taxon>Eubacteriales</taxon>
        <taxon>Acutalibacteraceae</taxon>
        <taxon>Acutalibacter</taxon>
    </lineage>
</organism>
<evidence type="ECO:0000256" key="1">
    <source>
        <dbReference type="SAM" id="MobiDB-lite"/>
    </source>
</evidence>
<dbReference type="EMBL" id="DWXZ01000090">
    <property type="protein sequence ID" value="HJB37319.1"/>
    <property type="molecule type" value="Genomic_DNA"/>
</dbReference>
<gene>
    <name evidence="3" type="ORF">H9942_04530</name>
</gene>
<name>A0A9D2LYF7_9FIRM</name>